<name>A0ABV4U5P5_9BACT</name>
<comment type="similarity">
    <text evidence="2 6">Belongs to the flagella basal body rod proteins family.</text>
</comment>
<dbReference type="EMBL" id="JBGUBD010000005">
    <property type="protein sequence ID" value="MFA9478642.1"/>
    <property type="molecule type" value="Genomic_DNA"/>
</dbReference>
<keyword evidence="9" id="KW-1185">Reference proteome</keyword>
<proteinExistence type="inferred from homology"/>
<evidence type="ECO:0000256" key="6">
    <source>
        <dbReference type="PIRNR" id="PIRNR002889"/>
    </source>
</evidence>
<sequence length="144" mass="16956">MIEGLFDRGAMQSVERLVQFTGERHRMLTDNIANLSTPNFRPRDVDPGEFRSALRQAQDQRRDSKTPNAGRLEMRNTRNMTFQRDGIDTRPRAMNRNILFHDRNNRDLERTMQDLAENTLAHNVGIELLKNEFDMLKIAIRERM</sequence>
<evidence type="ECO:0000256" key="5">
    <source>
        <dbReference type="ARBA" id="ARBA00024934"/>
    </source>
</evidence>
<comment type="subcellular location">
    <subcellularLocation>
        <location evidence="1 6">Bacterial flagellum basal body</location>
    </subcellularLocation>
</comment>
<dbReference type="InterPro" id="IPR006300">
    <property type="entry name" value="FlgB"/>
</dbReference>
<comment type="function">
    <text evidence="5 6">Structural component of flagellum, the bacterial motility apparatus. Part of the rod structure of flagellar basal body.</text>
</comment>
<protein>
    <recommendedName>
        <fullName evidence="3 6">Flagellar basal body rod protein FlgB</fullName>
    </recommendedName>
</protein>
<evidence type="ECO:0000256" key="7">
    <source>
        <dbReference type="SAM" id="MobiDB-lite"/>
    </source>
</evidence>
<organism evidence="8 9">
    <name type="scientific">Natronomicrosphaera hydrolytica</name>
    <dbReference type="NCBI Taxonomy" id="3242702"/>
    <lineage>
        <taxon>Bacteria</taxon>
        <taxon>Pseudomonadati</taxon>
        <taxon>Planctomycetota</taxon>
        <taxon>Phycisphaerae</taxon>
        <taxon>Phycisphaerales</taxon>
        <taxon>Phycisphaeraceae</taxon>
        <taxon>Natronomicrosphaera</taxon>
    </lineage>
</organism>
<evidence type="ECO:0000256" key="1">
    <source>
        <dbReference type="ARBA" id="ARBA00004117"/>
    </source>
</evidence>
<evidence type="ECO:0000313" key="9">
    <source>
        <dbReference type="Proteomes" id="UP001575105"/>
    </source>
</evidence>
<keyword evidence="8" id="KW-0966">Cell projection</keyword>
<feature type="region of interest" description="Disordered" evidence="7">
    <location>
        <begin position="53"/>
        <end position="73"/>
    </location>
</feature>
<dbReference type="PIRSF" id="PIRSF002889">
    <property type="entry name" value="Rod_FlgB"/>
    <property type="match status" value="1"/>
</dbReference>
<comment type="subunit">
    <text evidence="6">The basal body constitutes a major portion of the flagellar organelle and consists of a number of rings mounted on a central rod.</text>
</comment>
<dbReference type="RefSeq" id="WP_425345568.1">
    <property type="nucleotide sequence ID" value="NZ_JBGUBD010000005.1"/>
</dbReference>
<dbReference type="Proteomes" id="UP001575105">
    <property type="component" value="Unassembled WGS sequence"/>
</dbReference>
<reference evidence="8 9" key="1">
    <citation type="submission" date="2024-08" db="EMBL/GenBank/DDBJ databases">
        <title>Whole-genome sequencing of halo(alkali)philic microorganisms from hypersaline lakes.</title>
        <authorList>
            <person name="Sorokin D.Y."/>
            <person name="Merkel A.Y."/>
            <person name="Messina E."/>
            <person name="Yakimov M."/>
        </authorList>
    </citation>
    <scope>NUCLEOTIDE SEQUENCE [LARGE SCALE GENOMIC DNA]</scope>
    <source>
        <strain evidence="8 9">AB-hyl4</strain>
    </source>
</reference>
<evidence type="ECO:0000256" key="3">
    <source>
        <dbReference type="ARBA" id="ARBA00014376"/>
    </source>
</evidence>
<comment type="caution">
    <text evidence="8">The sequence shown here is derived from an EMBL/GenBank/DDBJ whole genome shotgun (WGS) entry which is preliminary data.</text>
</comment>
<accession>A0ABV4U5P5</accession>
<dbReference type="NCBIfam" id="TIGR01396">
    <property type="entry name" value="FlgB"/>
    <property type="match status" value="1"/>
</dbReference>
<keyword evidence="4 6" id="KW-0975">Bacterial flagellum</keyword>
<gene>
    <name evidence="8" type="primary">flgB</name>
    <name evidence="8" type="ORF">ACERK3_10075</name>
</gene>
<keyword evidence="8" id="KW-0282">Flagellum</keyword>
<evidence type="ECO:0000313" key="8">
    <source>
        <dbReference type="EMBL" id="MFA9478642.1"/>
    </source>
</evidence>
<evidence type="ECO:0000256" key="4">
    <source>
        <dbReference type="ARBA" id="ARBA00023143"/>
    </source>
</evidence>
<keyword evidence="8" id="KW-0969">Cilium</keyword>
<evidence type="ECO:0000256" key="2">
    <source>
        <dbReference type="ARBA" id="ARBA00009677"/>
    </source>
</evidence>